<dbReference type="SMART" id="SM00733">
    <property type="entry name" value="Mterf"/>
    <property type="match status" value="6"/>
</dbReference>
<organism evidence="4">
    <name type="scientific">Ditylum brightwellii</name>
    <dbReference type="NCBI Taxonomy" id="49249"/>
    <lineage>
        <taxon>Eukaryota</taxon>
        <taxon>Sar</taxon>
        <taxon>Stramenopiles</taxon>
        <taxon>Ochrophyta</taxon>
        <taxon>Bacillariophyta</taxon>
        <taxon>Mediophyceae</taxon>
        <taxon>Lithodesmiophycidae</taxon>
        <taxon>Lithodesmiales</taxon>
        <taxon>Lithodesmiaceae</taxon>
        <taxon>Ditylum</taxon>
    </lineage>
</organism>
<evidence type="ECO:0000256" key="1">
    <source>
        <dbReference type="ARBA" id="ARBA00007692"/>
    </source>
</evidence>
<feature type="region of interest" description="Disordered" evidence="3">
    <location>
        <begin position="644"/>
        <end position="678"/>
    </location>
</feature>
<sequence length="678" mass="75139">MGGIGPEGAKGSNKLPKPAPYVPKAPLVDSTLLRFLSTQKNAGTPTLPLDSSTQEKSMTGGVADLYEQPVNIRDQTGNGDVPVSSTQQISNNNTIEIITKNIQSTSAPSWLAQFNANIIAQQLISQGVDEASASEAGQVVQNHALARTTRRRIRKFLRDRDRQWVDGVAGRQVDIDSFQGGTDGADASTIIDANRYNVKDVIDVLTEFGLTGRDIAAVFTHTPSIAMMRARRKKATNLEETGSIPTVSNKLFSSGGGVTLEETLQRAFAGLLCGTLKLRKYDARKVLRNCPGLLTKRGSGSAGQVVTLLSSLGVSPLSLKRDKAALPTLLSRSPASLFRLVAFLSSDKLRMPVGKIGAFIRNRECAELLDAVAPVPTYCLSLNEKNDTDDAKSASMVDFWGESAEVRRNKINQTYRKMEKTAQMLRRDIGVKDFGKVLLAYPSVLLLDASTQIKPVTNFLCDDIGIWEEDVPRVLQTYPELLGKSVEQMETVIDFFLSMEVTEEDLEIIFRSFPSLLSLDVETKMIPVVKFLQEIGIGNIGRFITRLPPVLGYSVERELKPKWEYLQKVCDFNTFEVVRFPAYFSYPLERVIKSRYEYLRDEKGLPLQLFGVDDVLRSGDIDFATRVAGDKDKGAAYSKFVNERKKRNQSCASERKMQSKTTRPRENPGPRYLGSDHR</sequence>
<evidence type="ECO:0000256" key="3">
    <source>
        <dbReference type="SAM" id="MobiDB-lite"/>
    </source>
</evidence>
<feature type="compositionally biased region" description="Basic and acidic residues" evidence="3">
    <location>
        <begin position="653"/>
        <end position="678"/>
    </location>
</feature>
<protein>
    <recommendedName>
        <fullName evidence="5">mTERF domain-containing protein, mitochondrial</fullName>
    </recommendedName>
</protein>
<reference evidence="4" key="1">
    <citation type="submission" date="2021-01" db="EMBL/GenBank/DDBJ databases">
        <authorList>
            <person name="Corre E."/>
            <person name="Pelletier E."/>
            <person name="Niang G."/>
            <person name="Scheremetjew M."/>
            <person name="Finn R."/>
            <person name="Kale V."/>
            <person name="Holt S."/>
            <person name="Cochrane G."/>
            <person name="Meng A."/>
            <person name="Brown T."/>
            <person name="Cohen L."/>
        </authorList>
    </citation>
    <scope>NUCLEOTIDE SEQUENCE</scope>
    <source>
        <strain evidence="4">GSO104</strain>
    </source>
</reference>
<dbReference type="AlphaFoldDB" id="A0A7S4RDB5"/>
<evidence type="ECO:0000313" key="4">
    <source>
        <dbReference type="EMBL" id="CAE4608606.1"/>
    </source>
</evidence>
<accession>A0A7S4RDB5</accession>
<keyword evidence="2" id="KW-0809">Transit peptide</keyword>
<dbReference type="InterPro" id="IPR003690">
    <property type="entry name" value="MTERF"/>
</dbReference>
<feature type="region of interest" description="Disordered" evidence="3">
    <location>
        <begin position="1"/>
        <end position="22"/>
    </location>
</feature>
<proteinExistence type="inferred from homology"/>
<dbReference type="PANTHER" id="PTHR13068:SF151">
    <property type="entry name" value="TRANSCRIPTION TERMINATION FACTOR MTERF9, CHLOROPLASTIC"/>
    <property type="match status" value="1"/>
</dbReference>
<name>A0A7S4RDB5_9STRA</name>
<dbReference type="Pfam" id="PF02536">
    <property type="entry name" value="mTERF"/>
    <property type="match status" value="1"/>
</dbReference>
<evidence type="ECO:0000256" key="2">
    <source>
        <dbReference type="ARBA" id="ARBA00022946"/>
    </source>
</evidence>
<dbReference type="Gene3D" id="1.25.70.10">
    <property type="entry name" value="Transcription termination factor 3, mitochondrial"/>
    <property type="match status" value="2"/>
</dbReference>
<dbReference type="InterPro" id="IPR038538">
    <property type="entry name" value="MTERF_sf"/>
</dbReference>
<gene>
    <name evidence="4" type="ORF">DBRI00130_LOCUS15642</name>
</gene>
<dbReference type="GO" id="GO:0003676">
    <property type="term" value="F:nucleic acid binding"/>
    <property type="evidence" value="ECO:0007669"/>
    <property type="project" value="InterPro"/>
</dbReference>
<dbReference type="PANTHER" id="PTHR13068">
    <property type="entry name" value="CGI-12 PROTEIN-RELATED"/>
    <property type="match status" value="1"/>
</dbReference>
<evidence type="ECO:0008006" key="5">
    <source>
        <dbReference type="Google" id="ProtNLM"/>
    </source>
</evidence>
<comment type="similarity">
    <text evidence="1">Belongs to the mTERF family.</text>
</comment>
<dbReference type="EMBL" id="HBNS01019656">
    <property type="protein sequence ID" value="CAE4608606.1"/>
    <property type="molecule type" value="Transcribed_RNA"/>
</dbReference>